<gene>
    <name evidence="5" type="ORF">PROFUN_06474</name>
</gene>
<dbReference type="GO" id="GO:0003743">
    <property type="term" value="F:translation initiation factor activity"/>
    <property type="evidence" value="ECO:0007669"/>
    <property type="project" value="UniProtKB-KW"/>
</dbReference>
<dbReference type="InParanoid" id="A0A2P6MR13"/>
<dbReference type="InterPro" id="IPR007783">
    <property type="entry name" value="eIF3d"/>
</dbReference>
<evidence type="ECO:0000313" key="6">
    <source>
        <dbReference type="Proteomes" id="UP000241769"/>
    </source>
</evidence>
<accession>A0A2P6MR13</accession>
<keyword evidence="2 5" id="KW-0396">Initiation factor</keyword>
<keyword evidence="6" id="KW-1185">Reference proteome</keyword>
<comment type="caution">
    <text evidence="5">The sequence shown here is derived from an EMBL/GenBank/DDBJ whole genome shotgun (WGS) entry which is preliminary data.</text>
</comment>
<name>A0A2P6MR13_9EUKA</name>
<sequence length="541" mass="61220">MSEGLVAFVVPNIDYNSGGWGPSSVPEQYKEVPYYAPYSKADKLGRVADLNQSNQGRSETIVRCKASLMIQDPRYRERDVATNALFSWTYEDDDSTFQTVDNSKVPGRRLYGRKGFQNRGFQQMKNIHQRGIQQQVTQQRGGGKRQALARNAYYNRGRYADQMAGPTIRRREPSIDIKPEWTELTTIEFTHLNKVSTEEPQPQDLTTAGEIAPYDKTFNSVNLRSTKPVAHIKSSFETVTTSEDPILKELSNEGNVFATDVILTHLMALSKSMYSWDVTVTKRDGKIYFDKREGSNLDLLTVGETSFDPVVEDINSINAPNNLSREASSVNKSFVQQILSKGDRKSMDRKSPFGQEGDAPVGYKYRKWNLGDDITVVARCEVDGYSMLEGREVFLTIKALNEAEPKSGVEWRKKLEVQRGTVITTEVNNNAFKLAKWTIQSHLAGTDFIKLGFISRSNPTDNTGHTILAVQDYSPRDFASQTAINIKNAWAVVKNLILFFQKQEDGKFVITRDLERQAIRVHAMTDRNLNEASDDEVEDRE</sequence>
<evidence type="ECO:0000256" key="1">
    <source>
        <dbReference type="ARBA" id="ARBA00022490"/>
    </source>
</evidence>
<dbReference type="OrthoDB" id="16538at2759"/>
<evidence type="ECO:0000256" key="2">
    <source>
        <dbReference type="ARBA" id="ARBA00022540"/>
    </source>
</evidence>
<proteinExistence type="predicted"/>
<dbReference type="GO" id="GO:0005852">
    <property type="term" value="C:eukaryotic translation initiation factor 3 complex"/>
    <property type="evidence" value="ECO:0007669"/>
    <property type="project" value="InterPro"/>
</dbReference>
<keyword evidence="3" id="KW-0694">RNA-binding</keyword>
<protein>
    <submittedName>
        <fullName evidence="5">Eukaryotic translation initiation factor 3 subunit D-like</fullName>
    </submittedName>
</protein>
<dbReference type="STRING" id="1890364.A0A2P6MR13"/>
<reference evidence="5 6" key="1">
    <citation type="journal article" date="2018" name="Genome Biol. Evol.">
        <title>Multiple Roots of Fruiting Body Formation in Amoebozoa.</title>
        <authorList>
            <person name="Hillmann F."/>
            <person name="Forbes G."/>
            <person name="Novohradska S."/>
            <person name="Ferling I."/>
            <person name="Riege K."/>
            <person name="Groth M."/>
            <person name="Westermann M."/>
            <person name="Marz M."/>
            <person name="Spaller T."/>
            <person name="Winckler T."/>
            <person name="Schaap P."/>
            <person name="Glockner G."/>
        </authorList>
    </citation>
    <scope>NUCLEOTIDE SEQUENCE [LARGE SCALE GENOMIC DNA]</scope>
    <source>
        <strain evidence="5 6">Jena</strain>
    </source>
</reference>
<dbReference type="FunCoup" id="A0A2P6MR13">
    <property type="interactions" value="1144"/>
</dbReference>
<dbReference type="PANTHER" id="PTHR12399:SF0">
    <property type="entry name" value="EUKARYOTIC TRANSLATION INITIATION FACTOR 3 SUBUNIT D"/>
    <property type="match status" value="1"/>
</dbReference>
<keyword evidence="4" id="KW-0648">Protein biosynthesis</keyword>
<dbReference type="PANTHER" id="PTHR12399">
    <property type="entry name" value="EUKARYOTIC TRANSLATION INITIATION FACTOR 3 SUBUNIT 7"/>
    <property type="match status" value="1"/>
</dbReference>
<evidence type="ECO:0000313" key="5">
    <source>
        <dbReference type="EMBL" id="PRP74149.1"/>
    </source>
</evidence>
<keyword evidence="1" id="KW-0963">Cytoplasm</keyword>
<dbReference type="Proteomes" id="UP000241769">
    <property type="component" value="Unassembled WGS sequence"/>
</dbReference>
<dbReference type="AlphaFoldDB" id="A0A2P6MR13"/>
<dbReference type="GO" id="GO:0003723">
    <property type="term" value="F:RNA binding"/>
    <property type="evidence" value="ECO:0007669"/>
    <property type="project" value="UniProtKB-KW"/>
</dbReference>
<evidence type="ECO:0000256" key="4">
    <source>
        <dbReference type="ARBA" id="ARBA00022917"/>
    </source>
</evidence>
<evidence type="ECO:0000256" key="3">
    <source>
        <dbReference type="ARBA" id="ARBA00022884"/>
    </source>
</evidence>
<dbReference type="PIRSF" id="PIRSF016281">
    <property type="entry name" value="EIF-3_zeta"/>
    <property type="match status" value="1"/>
</dbReference>
<dbReference type="Pfam" id="PF05091">
    <property type="entry name" value="eIF-3_zeta"/>
    <property type="match status" value="1"/>
</dbReference>
<dbReference type="EMBL" id="MDYQ01000497">
    <property type="protein sequence ID" value="PRP74149.1"/>
    <property type="molecule type" value="Genomic_DNA"/>
</dbReference>
<organism evidence="5 6">
    <name type="scientific">Planoprotostelium fungivorum</name>
    <dbReference type="NCBI Taxonomy" id="1890364"/>
    <lineage>
        <taxon>Eukaryota</taxon>
        <taxon>Amoebozoa</taxon>
        <taxon>Evosea</taxon>
        <taxon>Variosea</taxon>
        <taxon>Cavosteliida</taxon>
        <taxon>Cavosteliaceae</taxon>
        <taxon>Planoprotostelium</taxon>
    </lineage>
</organism>